<proteinExistence type="predicted"/>
<organism evidence="1 2">
    <name type="scientific">Candidatus Omnitrophus magneticus</name>
    <dbReference type="NCBI Taxonomy" id="1609969"/>
    <lineage>
        <taxon>Bacteria</taxon>
        <taxon>Pseudomonadati</taxon>
        <taxon>Candidatus Omnitrophota</taxon>
        <taxon>Candidatus Omnitrophus</taxon>
    </lineage>
</organism>
<gene>
    <name evidence="1" type="ORF">OMAG_002744</name>
</gene>
<evidence type="ECO:0000313" key="2">
    <source>
        <dbReference type="Proteomes" id="UP000033428"/>
    </source>
</evidence>
<evidence type="ECO:0000313" key="1">
    <source>
        <dbReference type="EMBL" id="KJJ83394.1"/>
    </source>
</evidence>
<name>A0A0F0CN16_9BACT</name>
<accession>A0A0F0CN16</accession>
<protein>
    <submittedName>
        <fullName evidence="1">Uncharacterized protein</fullName>
    </submittedName>
</protein>
<sequence>MNGDLVQPIEKYCKLCRLEHDEAARYLTVELGDRRERMLYKVGQVLVDVAKQNEEILTALRKEQKP</sequence>
<dbReference type="AlphaFoldDB" id="A0A0F0CN16"/>
<keyword evidence="2" id="KW-1185">Reference proteome</keyword>
<reference evidence="1 2" key="1">
    <citation type="submission" date="2015-02" db="EMBL/GenBank/DDBJ databases">
        <title>Single-cell genomics of uncultivated deep-branching MTB reveals a conserved set of magnetosome genes.</title>
        <authorList>
            <person name="Kolinko S."/>
            <person name="Richter M."/>
            <person name="Glockner F.O."/>
            <person name="Brachmann A."/>
            <person name="Schuler D."/>
        </authorList>
    </citation>
    <scope>NUCLEOTIDE SEQUENCE [LARGE SCALE GENOMIC DNA]</scope>
    <source>
        <strain evidence="1">SKK-01</strain>
    </source>
</reference>
<dbReference type="Proteomes" id="UP000033428">
    <property type="component" value="Unassembled WGS sequence"/>
</dbReference>
<comment type="caution">
    <text evidence="1">The sequence shown here is derived from an EMBL/GenBank/DDBJ whole genome shotgun (WGS) entry which is preliminary data.</text>
</comment>
<dbReference type="EMBL" id="JYNY01000602">
    <property type="protein sequence ID" value="KJJ83394.1"/>
    <property type="molecule type" value="Genomic_DNA"/>
</dbReference>